<organism evidence="9 10">
    <name type="scientific">Dongia rigui</name>
    <dbReference type="NCBI Taxonomy" id="940149"/>
    <lineage>
        <taxon>Bacteria</taxon>
        <taxon>Pseudomonadati</taxon>
        <taxon>Pseudomonadota</taxon>
        <taxon>Alphaproteobacteria</taxon>
        <taxon>Rhodospirillales</taxon>
        <taxon>Dongiaceae</taxon>
        <taxon>Dongia</taxon>
    </lineage>
</organism>
<dbReference type="EC" id="3.5.2.17" evidence="7"/>
<evidence type="ECO:0000256" key="2">
    <source>
        <dbReference type="ARBA" id="ARBA00002704"/>
    </source>
</evidence>
<keyword evidence="6 7" id="KW-0378">Hydrolase</keyword>
<evidence type="ECO:0000259" key="8">
    <source>
        <dbReference type="Pfam" id="PF00576"/>
    </source>
</evidence>
<sequence length="147" mass="16131">MSSFRDDGSTGCAMLASKMAERRHRRRQETGMGRLTTHVLDTAHGVPGGGMRVILWRVAGSRQQMADVTTNADGRCDRPLLDGATFVAGTYELDFHAGDYFAARGIALPQPRFLDVVTLRFGVSDPAQHYHVPLLVSPFAYSTYRGS</sequence>
<dbReference type="InterPro" id="IPR023418">
    <property type="entry name" value="Thyroxine_BS"/>
</dbReference>
<keyword evidence="5 7" id="KW-0659">Purine metabolism</keyword>
<evidence type="ECO:0000256" key="5">
    <source>
        <dbReference type="ARBA" id="ARBA00022631"/>
    </source>
</evidence>
<accession>A0ABU5DUV2</accession>
<evidence type="ECO:0000256" key="6">
    <source>
        <dbReference type="ARBA" id="ARBA00022801"/>
    </source>
</evidence>
<evidence type="ECO:0000313" key="10">
    <source>
        <dbReference type="Proteomes" id="UP001271769"/>
    </source>
</evidence>
<dbReference type="Pfam" id="PF00576">
    <property type="entry name" value="Transthyretin"/>
    <property type="match status" value="1"/>
</dbReference>
<dbReference type="EMBL" id="JAXCLX010000001">
    <property type="protein sequence ID" value="MDY0871074.1"/>
    <property type="molecule type" value="Genomic_DNA"/>
</dbReference>
<evidence type="ECO:0000313" key="9">
    <source>
        <dbReference type="EMBL" id="MDY0871074.1"/>
    </source>
</evidence>
<gene>
    <name evidence="9" type="primary">uraH</name>
    <name evidence="9" type="ORF">SMD31_04045</name>
</gene>
<comment type="catalytic activity">
    <reaction evidence="1 7">
        <text>5-hydroxyisourate + H2O = 5-hydroxy-2-oxo-4-ureido-2,5-dihydro-1H-imidazole-5-carboxylate + H(+)</text>
        <dbReference type="Rhea" id="RHEA:23736"/>
        <dbReference type="ChEBI" id="CHEBI:15377"/>
        <dbReference type="ChEBI" id="CHEBI:15378"/>
        <dbReference type="ChEBI" id="CHEBI:18072"/>
        <dbReference type="ChEBI" id="CHEBI:58639"/>
        <dbReference type="EC" id="3.5.2.17"/>
    </reaction>
</comment>
<dbReference type="GO" id="GO:0033971">
    <property type="term" value="F:hydroxyisourate hydrolase activity"/>
    <property type="evidence" value="ECO:0007669"/>
    <property type="project" value="UniProtKB-EC"/>
</dbReference>
<dbReference type="CDD" id="cd05822">
    <property type="entry name" value="TLP_HIUase"/>
    <property type="match status" value="1"/>
</dbReference>
<dbReference type="NCBIfam" id="TIGR02962">
    <property type="entry name" value="hdxy_isourate"/>
    <property type="match status" value="1"/>
</dbReference>
<dbReference type="InterPro" id="IPR036817">
    <property type="entry name" value="Transthyretin/HIU_hydrolase_sf"/>
</dbReference>
<dbReference type="Proteomes" id="UP001271769">
    <property type="component" value="Unassembled WGS sequence"/>
</dbReference>
<comment type="subunit">
    <text evidence="4 7">Homotetramer.</text>
</comment>
<evidence type="ECO:0000256" key="1">
    <source>
        <dbReference type="ARBA" id="ARBA00001043"/>
    </source>
</evidence>
<dbReference type="InterPro" id="IPR014306">
    <property type="entry name" value="Hydroxyisourate_hydrolase"/>
</dbReference>
<dbReference type="PRINTS" id="PR00189">
    <property type="entry name" value="TRNSTHYRETIN"/>
</dbReference>
<name>A0ABU5DUV2_9PROT</name>
<evidence type="ECO:0000256" key="4">
    <source>
        <dbReference type="ARBA" id="ARBA00011881"/>
    </source>
</evidence>
<feature type="domain" description="Transthyretin/hydroxyisourate hydrolase" evidence="8">
    <location>
        <begin position="35"/>
        <end position="146"/>
    </location>
</feature>
<evidence type="ECO:0000256" key="7">
    <source>
        <dbReference type="RuleBase" id="RU361270"/>
    </source>
</evidence>
<dbReference type="PANTHER" id="PTHR10395">
    <property type="entry name" value="URICASE AND TRANSTHYRETIN-RELATED"/>
    <property type="match status" value="1"/>
</dbReference>
<keyword evidence="10" id="KW-1185">Reference proteome</keyword>
<dbReference type="Gene3D" id="2.60.40.180">
    <property type="entry name" value="Transthyretin/hydroxyisourate hydrolase domain"/>
    <property type="match status" value="1"/>
</dbReference>
<dbReference type="InterPro" id="IPR000895">
    <property type="entry name" value="Transthyretin/HIU_hydrolase"/>
</dbReference>
<protein>
    <recommendedName>
        <fullName evidence="7">5-hydroxyisourate hydrolase</fullName>
        <shortName evidence="7">HIU hydrolase</shortName>
        <shortName evidence="7">HIUHase</shortName>
        <ecNumber evidence="7">3.5.2.17</ecNumber>
    </recommendedName>
</protein>
<comment type="caution">
    <text evidence="9">The sequence shown here is derived from an EMBL/GenBank/DDBJ whole genome shotgun (WGS) entry which is preliminary data.</text>
</comment>
<proteinExistence type="inferred from homology"/>
<reference evidence="9 10" key="1">
    <citation type="journal article" date="2013" name="Antonie Van Leeuwenhoek">
        <title>Dongia rigui sp. nov., isolated from freshwater of a large wetland in Korea.</title>
        <authorList>
            <person name="Baik K.S."/>
            <person name="Hwang Y.M."/>
            <person name="Choi J.S."/>
            <person name="Kwon J."/>
            <person name="Seong C.N."/>
        </authorList>
    </citation>
    <scope>NUCLEOTIDE SEQUENCE [LARGE SCALE GENOMIC DNA]</scope>
    <source>
        <strain evidence="9 10">04SU4-P</strain>
    </source>
</reference>
<dbReference type="PANTHER" id="PTHR10395:SF7">
    <property type="entry name" value="5-HYDROXYISOURATE HYDROLASE"/>
    <property type="match status" value="1"/>
</dbReference>
<dbReference type="SUPFAM" id="SSF49472">
    <property type="entry name" value="Transthyretin (synonym: prealbumin)"/>
    <property type="match status" value="1"/>
</dbReference>
<dbReference type="InterPro" id="IPR023416">
    <property type="entry name" value="Transthyretin/HIU_hydrolase_d"/>
</dbReference>
<comment type="similarity">
    <text evidence="3 7">Belongs to the transthyretin family. 5-hydroxyisourate hydrolase subfamily.</text>
</comment>
<dbReference type="PROSITE" id="PS00768">
    <property type="entry name" value="TRANSTHYRETIN_1"/>
    <property type="match status" value="1"/>
</dbReference>
<evidence type="ECO:0000256" key="3">
    <source>
        <dbReference type="ARBA" id="ARBA00009850"/>
    </source>
</evidence>
<comment type="function">
    <text evidence="2">Catalyzes the hydrolysis of 5-hydroxyisourate (HIU) to 2-oxo-4-hydroxy-4-carboxy-5-ureidoimidazoline (OHCU).</text>
</comment>